<evidence type="ECO:0000313" key="7">
    <source>
        <dbReference type="RefSeq" id="XP_035825405.1"/>
    </source>
</evidence>
<evidence type="ECO:0000256" key="2">
    <source>
        <dbReference type="ARBA" id="ARBA00009758"/>
    </source>
</evidence>
<comment type="subcellular location">
    <subcellularLocation>
        <location evidence="1">Cytoplasm</location>
    </subcellularLocation>
</comment>
<dbReference type="InterPro" id="IPR014756">
    <property type="entry name" value="Ig_E-set"/>
</dbReference>
<dbReference type="Pfam" id="PF02115">
    <property type="entry name" value="Rho_GDI"/>
    <property type="match status" value="1"/>
</dbReference>
<dbReference type="GeneID" id="101854407"/>
<gene>
    <name evidence="6 7" type="primary">LOC101854407</name>
</gene>
<accession>A0ABM0JMT1</accession>
<evidence type="ECO:0000313" key="6">
    <source>
        <dbReference type="RefSeq" id="XP_005097358.1"/>
    </source>
</evidence>
<keyword evidence="3" id="KW-0963">Cytoplasm</keyword>
<dbReference type="RefSeq" id="XP_005097358.1">
    <property type="nucleotide sequence ID" value="XM_005097301.3"/>
</dbReference>
<sequence>MAEQEQVAPEVQGEEEEENPNYKPPAPKALDEIVSADAEDESLRKYKEALLGGGLAGNVIVDPNNEKKVIVQKLSLLAEGRDEIFIDLTRPEDEIKKECFTLKEGCKYQIKIYFYVQREIVSGLRYEHKVYRKGISVDKMKQMMGSYGPKTELQSFTTQTEDAPSGLLMRGDYKIKSRFVDDDQNEYVTWEWHLAVKKDW</sequence>
<feature type="region of interest" description="Disordered" evidence="4">
    <location>
        <begin position="1"/>
        <end position="28"/>
    </location>
</feature>
<evidence type="ECO:0000256" key="1">
    <source>
        <dbReference type="ARBA" id="ARBA00004496"/>
    </source>
</evidence>
<dbReference type="InterPro" id="IPR000406">
    <property type="entry name" value="Rho_GDI"/>
</dbReference>
<evidence type="ECO:0000256" key="3">
    <source>
        <dbReference type="ARBA" id="ARBA00022490"/>
    </source>
</evidence>
<dbReference type="PRINTS" id="PR00492">
    <property type="entry name" value="RHOGDI"/>
</dbReference>
<dbReference type="Gene3D" id="2.70.50.30">
    <property type="entry name" value="Coagulation Factor XIII, subunit A, domain 1"/>
    <property type="match status" value="1"/>
</dbReference>
<keyword evidence="5" id="KW-1185">Reference proteome</keyword>
<dbReference type="PANTHER" id="PTHR10980:SF3">
    <property type="entry name" value="LD16419P"/>
    <property type="match status" value="1"/>
</dbReference>
<protein>
    <submittedName>
        <fullName evidence="6 7">Rho GDP-dissociation inhibitor 1</fullName>
    </submittedName>
</protein>
<feature type="compositionally biased region" description="Low complexity" evidence="4">
    <location>
        <begin position="1"/>
        <end position="11"/>
    </location>
</feature>
<dbReference type="InterPro" id="IPR024792">
    <property type="entry name" value="RhoGDI_dom_sf"/>
</dbReference>
<dbReference type="SUPFAM" id="SSF81296">
    <property type="entry name" value="E set domains"/>
    <property type="match status" value="1"/>
</dbReference>
<dbReference type="RefSeq" id="XP_035825405.1">
    <property type="nucleotide sequence ID" value="XM_035969512.1"/>
</dbReference>
<comment type="similarity">
    <text evidence="2">Belongs to the Rho GDI family.</text>
</comment>
<name>A0ABM0JMT1_APLCA</name>
<dbReference type="PANTHER" id="PTHR10980">
    <property type="entry name" value="RHO GDP-DISSOCIATION INHIBITOR"/>
    <property type="match status" value="1"/>
</dbReference>
<organism evidence="5 6">
    <name type="scientific">Aplysia californica</name>
    <name type="common">California sea hare</name>
    <dbReference type="NCBI Taxonomy" id="6500"/>
    <lineage>
        <taxon>Eukaryota</taxon>
        <taxon>Metazoa</taxon>
        <taxon>Spiralia</taxon>
        <taxon>Lophotrochozoa</taxon>
        <taxon>Mollusca</taxon>
        <taxon>Gastropoda</taxon>
        <taxon>Heterobranchia</taxon>
        <taxon>Euthyneura</taxon>
        <taxon>Tectipleura</taxon>
        <taxon>Aplysiida</taxon>
        <taxon>Aplysioidea</taxon>
        <taxon>Aplysiidae</taxon>
        <taxon>Aplysia</taxon>
    </lineage>
</organism>
<evidence type="ECO:0000313" key="5">
    <source>
        <dbReference type="Proteomes" id="UP000694888"/>
    </source>
</evidence>
<evidence type="ECO:0000256" key="4">
    <source>
        <dbReference type="SAM" id="MobiDB-lite"/>
    </source>
</evidence>
<proteinExistence type="inferred from homology"/>
<reference evidence="6 7" key="1">
    <citation type="submission" date="2025-05" db="UniProtKB">
        <authorList>
            <consortium name="RefSeq"/>
        </authorList>
    </citation>
    <scope>IDENTIFICATION</scope>
</reference>
<dbReference type="Proteomes" id="UP000694888">
    <property type="component" value="Unplaced"/>
</dbReference>